<sequence>MKEGDLKNYILFEEENNIRSDRFCYDYSNPSPTTKTTKHFTSYKAEMNKSSLLKRSSRKQNEFKYDITGLSRMCNDRYIDMKMNQIMFLRSLILLQNKLNTIAMNNINNHITTSRDDRRHTIPMLWLHDNKTVYSM</sequence>
<evidence type="ECO:0000313" key="2">
    <source>
        <dbReference type="Proteomes" id="UP000831156"/>
    </source>
</evidence>
<reference evidence="1" key="1">
    <citation type="submission" date="2016-09" db="EMBL/GenBank/DDBJ databases">
        <authorList>
            <consortium name="Pathogen Informatics"/>
            <person name="Sun Q."/>
            <person name="Inoue M."/>
        </authorList>
    </citation>
    <scope>NUCLEOTIDE SEQUENCE</scope>
</reference>
<proteinExistence type="predicted"/>
<accession>A0ABY1UP84</accession>
<gene>
    <name evidence="1" type="ORF">PGABG01_1129700</name>
</gene>
<keyword evidence="2" id="KW-1185">Reference proteome</keyword>
<evidence type="ECO:0000313" key="1">
    <source>
        <dbReference type="EMBL" id="SOV15831.1"/>
    </source>
</evidence>
<dbReference type="EMBL" id="LT969434">
    <property type="protein sequence ID" value="SOV15831.1"/>
    <property type="molecule type" value="Genomic_DNA"/>
</dbReference>
<protein>
    <submittedName>
        <fullName evidence="1">Uncharacterized protein</fullName>
    </submittedName>
</protein>
<name>A0ABY1UP84_9APIC</name>
<organism evidence="1 2">
    <name type="scientific">Plasmodium gaboni</name>
    <dbReference type="NCBI Taxonomy" id="647221"/>
    <lineage>
        <taxon>Eukaryota</taxon>
        <taxon>Sar</taxon>
        <taxon>Alveolata</taxon>
        <taxon>Apicomplexa</taxon>
        <taxon>Aconoidasida</taxon>
        <taxon>Haemosporida</taxon>
        <taxon>Plasmodiidae</taxon>
        <taxon>Plasmodium</taxon>
        <taxon>Plasmodium (Laverania)</taxon>
    </lineage>
</organism>
<dbReference type="Proteomes" id="UP000831156">
    <property type="component" value="Chromosome 11"/>
</dbReference>